<protein>
    <submittedName>
        <fullName evidence="3">Uncharacterized protein</fullName>
    </submittedName>
</protein>
<evidence type="ECO:0000313" key="4">
    <source>
        <dbReference type="Proteomes" id="UP000236728"/>
    </source>
</evidence>
<organism evidence="3 4">
    <name type="scientific">Bryocella elongata</name>
    <dbReference type="NCBI Taxonomy" id="863522"/>
    <lineage>
        <taxon>Bacteria</taxon>
        <taxon>Pseudomonadati</taxon>
        <taxon>Acidobacteriota</taxon>
        <taxon>Terriglobia</taxon>
        <taxon>Terriglobales</taxon>
        <taxon>Acidobacteriaceae</taxon>
        <taxon>Bryocella</taxon>
    </lineage>
</organism>
<dbReference type="Proteomes" id="UP000236728">
    <property type="component" value="Unassembled WGS sequence"/>
</dbReference>
<evidence type="ECO:0000313" key="3">
    <source>
        <dbReference type="EMBL" id="SEG59908.1"/>
    </source>
</evidence>
<feature type="chain" id="PRO_5009293689" evidence="2">
    <location>
        <begin position="20"/>
        <end position="248"/>
    </location>
</feature>
<evidence type="ECO:0000256" key="1">
    <source>
        <dbReference type="SAM" id="MobiDB-lite"/>
    </source>
</evidence>
<dbReference type="EMBL" id="FNVA01000007">
    <property type="protein sequence ID" value="SEG59908.1"/>
    <property type="molecule type" value="Genomic_DNA"/>
</dbReference>
<sequence>MLKILPKLLLALALAPALAAQISSHQPTDSTAATATAPTSNDAAPAHPFREVDWQAIELGPERALSMEPIDVVGRQLAALSRLLQGEREVRRQATHRRRSAEAASPASPGPYRAILLPAGKSDLVVSTAAPNGEDGLWFLADLSPQAHIMAKVTASILWVQPVTTNGLYDLVTLRFVRKVPTLAYLRYNGRDYVDLGTHPLLPCPVIPGLFHPGLCLPNGRALQIPQESGAPVRTSAQPGMGMMPLPR</sequence>
<proteinExistence type="predicted"/>
<feature type="signal peptide" evidence="2">
    <location>
        <begin position="1"/>
        <end position="19"/>
    </location>
</feature>
<name>A0A1H6BGM3_9BACT</name>
<feature type="region of interest" description="Disordered" evidence="1">
    <location>
        <begin position="89"/>
        <end position="108"/>
    </location>
</feature>
<feature type="region of interest" description="Disordered" evidence="1">
    <location>
        <begin position="227"/>
        <end position="248"/>
    </location>
</feature>
<evidence type="ECO:0000256" key="2">
    <source>
        <dbReference type="SAM" id="SignalP"/>
    </source>
</evidence>
<keyword evidence="2" id="KW-0732">Signal</keyword>
<dbReference type="RefSeq" id="WP_103934563.1">
    <property type="nucleotide sequence ID" value="NZ_FNVA01000007.1"/>
</dbReference>
<reference evidence="3 4" key="1">
    <citation type="submission" date="2016-10" db="EMBL/GenBank/DDBJ databases">
        <authorList>
            <person name="de Groot N.N."/>
        </authorList>
    </citation>
    <scope>NUCLEOTIDE SEQUENCE [LARGE SCALE GENOMIC DNA]</scope>
    <source>
        <strain evidence="3 4">DSM 22489</strain>
    </source>
</reference>
<accession>A0A1H6BGM3</accession>
<keyword evidence="4" id="KW-1185">Reference proteome</keyword>
<gene>
    <name evidence="3" type="ORF">SAMN05421819_3693</name>
</gene>
<dbReference type="AlphaFoldDB" id="A0A1H6BGM3"/>